<dbReference type="GO" id="GO:0005524">
    <property type="term" value="F:ATP binding"/>
    <property type="evidence" value="ECO:0007669"/>
    <property type="project" value="UniProtKB-KW"/>
</dbReference>
<feature type="region of interest" description="Disordered" evidence="4">
    <location>
        <begin position="675"/>
        <end position="698"/>
    </location>
</feature>
<dbReference type="OrthoDB" id="414461at2759"/>
<protein>
    <submittedName>
        <fullName evidence="5">Afg1l protein</fullName>
    </submittedName>
</protein>
<dbReference type="InterPro" id="IPR027417">
    <property type="entry name" value="P-loop_NTPase"/>
</dbReference>
<dbReference type="SUPFAM" id="SSF52540">
    <property type="entry name" value="P-loop containing nucleoside triphosphate hydrolases"/>
    <property type="match status" value="1"/>
</dbReference>
<keyword evidence="2" id="KW-0547">Nucleotide-binding</keyword>
<name>A0A812VE61_SYMPI</name>
<comment type="similarity">
    <text evidence="1">Belongs to the AFG1 ATPase family.</text>
</comment>
<feature type="region of interest" description="Disordered" evidence="4">
    <location>
        <begin position="565"/>
        <end position="588"/>
    </location>
</feature>
<keyword evidence="3" id="KW-0067">ATP-binding</keyword>
<evidence type="ECO:0000313" key="5">
    <source>
        <dbReference type="EMBL" id="CAE7634567.1"/>
    </source>
</evidence>
<sequence length="1127" mass="122385">MVDAVLQVCGARNLRFEQINFSGMPTVLASGLQTSTALVEDRRATRSAVGGTVAVSPPPTIPAATSEPSWTECFLESPSGEDLQRQDMQDVEVWLFRSDTSAGFEKFLKHRHFGAGGDTARCRSINPDSSIQCLECTRIIFGGVYGSIGVVVPAYPPESHAIGCLSRNRIVEADFDDDDNYDGNPTQEVALCNSHRGQLDKAVVLDASFCSTYVYFGCAAQLSQKLLPGTPTEQPIRLNVPGHLNQSTSKLTSPAVKEFDLLRVIRGSKISMAVDDAMDERCPAPAKEFLLLLAHIETTLGSGCLEEDGDPELQMAKASSFARALTARLQQWNALPAQTSEQYRTRIENLSNVLADVQHRRKLDEAPKAEVEVIPTGQFDGHDEADAVVVLEESIQPSHVQAVEPPGMQQSVQTLPWRAAGRGSLSRFSAAGHAARSSLESEMVDLAEGMKGAANTFLKTLQKDNKRLEDMQSAQQRSLDNVTAHSEKGKNMHNALGCNQCAILSSLDGSSYCQVATRCLYKSLDPAWAAAMRCGLTEILLALAAAETAGHMVMSMDMTGDTNVSATNDGMRSSESLTEEGSTRGSTNLAFEAHSTSVSTQKSGLTHAAAYESAVQDSRTSQPSFLGLAFFALLAACEEESRIFLALPTHRAFSIEEGESFDRYASAASGAKSRSTAVKASKQAMEREDRGSTQSDLSNLLPGPFEGVQASTPRLVAMPIHAQISQCALGITGVLVLRLGSYNASQSLAQKPFARLGQTACPSVLVKRSAGKEMTARCNPWRIVEAAMCGEDLGGIGFTRQVPDQHGTAPSLLRLPIKEAELEACLADGRRRGPIFMHQAMVEQHVLETNHAQATVAARLQSLWEELNSYNLNLRKWQAEMQNRQSRQPGSCDAKVQGCPELGGHDTAAGDAGAVPEEVQPEKPELLSYGCYVWGSVGTGKSLLLDLFAESLRQSGFPRRCRRIHFHEFMYEVHRELFQLRQDGKNKTTQAVAARIAETVSVLAFDEFQITNISDALIVETLFDSLFEQGVAIVMTSNRRPEDLYKDGLNKHLAIPQFLSLLEKRHVHVLELSAGLRMAIRCVLLGLCSQVVTSALSLQMRFGMPTRVGEISSTRQQSGGKLLPKAC</sequence>
<dbReference type="NCBIfam" id="NF040713">
    <property type="entry name" value="ZapE"/>
    <property type="match status" value="1"/>
</dbReference>
<dbReference type="EMBL" id="CAJNIZ010042737">
    <property type="protein sequence ID" value="CAE7634567.1"/>
    <property type="molecule type" value="Genomic_DNA"/>
</dbReference>
<organism evidence="5 6">
    <name type="scientific">Symbiodinium pilosum</name>
    <name type="common">Dinoflagellate</name>
    <dbReference type="NCBI Taxonomy" id="2952"/>
    <lineage>
        <taxon>Eukaryota</taxon>
        <taxon>Sar</taxon>
        <taxon>Alveolata</taxon>
        <taxon>Dinophyceae</taxon>
        <taxon>Suessiales</taxon>
        <taxon>Symbiodiniaceae</taxon>
        <taxon>Symbiodinium</taxon>
    </lineage>
</organism>
<dbReference type="GO" id="GO:0016887">
    <property type="term" value="F:ATP hydrolysis activity"/>
    <property type="evidence" value="ECO:0007669"/>
    <property type="project" value="InterPro"/>
</dbReference>
<accession>A0A812VE61</accession>
<dbReference type="PANTHER" id="PTHR12169">
    <property type="entry name" value="ATPASE N2B"/>
    <property type="match status" value="1"/>
</dbReference>
<dbReference type="GO" id="GO:0005739">
    <property type="term" value="C:mitochondrion"/>
    <property type="evidence" value="ECO:0007669"/>
    <property type="project" value="TreeGrafter"/>
</dbReference>
<evidence type="ECO:0000256" key="1">
    <source>
        <dbReference type="ARBA" id="ARBA00010322"/>
    </source>
</evidence>
<keyword evidence="6" id="KW-1185">Reference proteome</keyword>
<dbReference type="Gene3D" id="3.40.50.300">
    <property type="entry name" value="P-loop containing nucleotide triphosphate hydrolases"/>
    <property type="match status" value="1"/>
</dbReference>
<evidence type="ECO:0000256" key="4">
    <source>
        <dbReference type="SAM" id="MobiDB-lite"/>
    </source>
</evidence>
<evidence type="ECO:0000256" key="2">
    <source>
        <dbReference type="ARBA" id="ARBA00022741"/>
    </source>
</evidence>
<dbReference type="AlphaFoldDB" id="A0A812VE61"/>
<comment type="caution">
    <text evidence="5">The sequence shown here is derived from an EMBL/GenBank/DDBJ whole genome shotgun (WGS) entry which is preliminary data.</text>
</comment>
<evidence type="ECO:0000313" key="6">
    <source>
        <dbReference type="Proteomes" id="UP000649617"/>
    </source>
</evidence>
<proteinExistence type="inferred from homology"/>
<dbReference type="PANTHER" id="PTHR12169:SF6">
    <property type="entry name" value="AFG1-LIKE ATPASE"/>
    <property type="match status" value="1"/>
</dbReference>
<evidence type="ECO:0000256" key="3">
    <source>
        <dbReference type="ARBA" id="ARBA00022840"/>
    </source>
</evidence>
<dbReference type="Proteomes" id="UP000649617">
    <property type="component" value="Unassembled WGS sequence"/>
</dbReference>
<gene>
    <name evidence="5" type="primary">Afg1l</name>
    <name evidence="5" type="ORF">SPIL2461_LOCUS16691</name>
</gene>
<reference evidence="5" key="1">
    <citation type="submission" date="2021-02" db="EMBL/GenBank/DDBJ databases">
        <authorList>
            <person name="Dougan E. K."/>
            <person name="Rhodes N."/>
            <person name="Thang M."/>
            <person name="Chan C."/>
        </authorList>
    </citation>
    <scope>NUCLEOTIDE SEQUENCE</scope>
</reference>
<dbReference type="InterPro" id="IPR005654">
    <property type="entry name" value="ATPase_AFG1-like"/>
</dbReference>
<dbReference type="Pfam" id="PF03969">
    <property type="entry name" value="AFG1_ATPase"/>
    <property type="match status" value="1"/>
</dbReference>